<dbReference type="Proteomes" id="UP001054945">
    <property type="component" value="Unassembled WGS sequence"/>
</dbReference>
<feature type="transmembrane region" description="Helical" evidence="1">
    <location>
        <begin position="12"/>
        <end position="30"/>
    </location>
</feature>
<sequence>MLLKLFFVKSVYLLHIFGFLSIYQQIYLLGQNLVYLLGDNHSLSIKDYEWYFSRLSSLIVFPIRYLPKPLTSETSERDRKLEKSWAIIDLFAAILSQKKKRRRFRYFSRAIDLMEEVFILSNPLFCTDDFPRYYFGM</sequence>
<evidence type="ECO:0000313" key="3">
    <source>
        <dbReference type="Proteomes" id="UP001054945"/>
    </source>
</evidence>
<name>A0AAV4YAL0_CAEEX</name>
<proteinExistence type="predicted"/>
<organism evidence="2 3">
    <name type="scientific">Caerostris extrusa</name>
    <name type="common">Bark spider</name>
    <name type="synonym">Caerostris bankana</name>
    <dbReference type="NCBI Taxonomy" id="172846"/>
    <lineage>
        <taxon>Eukaryota</taxon>
        <taxon>Metazoa</taxon>
        <taxon>Ecdysozoa</taxon>
        <taxon>Arthropoda</taxon>
        <taxon>Chelicerata</taxon>
        <taxon>Arachnida</taxon>
        <taxon>Araneae</taxon>
        <taxon>Araneomorphae</taxon>
        <taxon>Entelegynae</taxon>
        <taxon>Araneoidea</taxon>
        <taxon>Araneidae</taxon>
        <taxon>Caerostris</taxon>
    </lineage>
</organism>
<protein>
    <recommendedName>
        <fullName evidence="4">Maturase K</fullName>
    </recommendedName>
</protein>
<reference evidence="2 3" key="1">
    <citation type="submission" date="2021-06" db="EMBL/GenBank/DDBJ databases">
        <title>Caerostris extrusa draft genome.</title>
        <authorList>
            <person name="Kono N."/>
            <person name="Arakawa K."/>
        </authorList>
    </citation>
    <scope>NUCLEOTIDE SEQUENCE [LARGE SCALE GENOMIC DNA]</scope>
</reference>
<gene>
    <name evidence="2" type="ORF">CEXT_631271</name>
</gene>
<accession>A0AAV4YAL0</accession>
<dbReference type="AlphaFoldDB" id="A0AAV4YAL0"/>
<keyword evidence="1" id="KW-0812">Transmembrane</keyword>
<evidence type="ECO:0000313" key="2">
    <source>
        <dbReference type="EMBL" id="GIZ03949.1"/>
    </source>
</evidence>
<evidence type="ECO:0000256" key="1">
    <source>
        <dbReference type="SAM" id="Phobius"/>
    </source>
</evidence>
<keyword evidence="3" id="KW-1185">Reference proteome</keyword>
<keyword evidence="1" id="KW-0472">Membrane</keyword>
<keyword evidence="1" id="KW-1133">Transmembrane helix</keyword>
<dbReference type="EMBL" id="BPLR01001671">
    <property type="protein sequence ID" value="GIZ03949.1"/>
    <property type="molecule type" value="Genomic_DNA"/>
</dbReference>
<comment type="caution">
    <text evidence="2">The sequence shown here is derived from an EMBL/GenBank/DDBJ whole genome shotgun (WGS) entry which is preliminary data.</text>
</comment>
<evidence type="ECO:0008006" key="4">
    <source>
        <dbReference type="Google" id="ProtNLM"/>
    </source>
</evidence>